<evidence type="ECO:0000313" key="6">
    <source>
        <dbReference type="EMBL" id="PWJ79139.1"/>
    </source>
</evidence>
<dbReference type="CDD" id="cd03255">
    <property type="entry name" value="ABC_MJ0796_LolCDE_FtsE"/>
    <property type="match status" value="1"/>
</dbReference>
<sequence length="206" mass="22271">MLELKNINFSYNRNSFVLKNLNAAFLPGKVYAILGASGCGKTTLLSILGGLDIPDEGSVLLNGRPINEKELPDYRRKEVAFIFQNFNLIDYLTAEENLNLISTLDALPVLEKVGIDKKLAKQNALKLSGGQQQRVAVARALISDASVLLADEPTGNLDVANADAVTKLLVNYAHNLEDKCVIIVTHSADVANQADVVLKLEGGILK</sequence>
<dbReference type="PROSITE" id="PS00211">
    <property type="entry name" value="ABC_TRANSPORTER_1"/>
    <property type="match status" value="1"/>
</dbReference>
<evidence type="ECO:0000256" key="3">
    <source>
        <dbReference type="ARBA" id="ARBA00022741"/>
    </source>
</evidence>
<comment type="caution">
    <text evidence="6">The sequence shown here is derived from an EMBL/GenBank/DDBJ whole genome shotgun (WGS) entry which is preliminary data.</text>
</comment>
<dbReference type="InterPro" id="IPR003593">
    <property type="entry name" value="AAA+_ATPase"/>
</dbReference>
<dbReference type="InterPro" id="IPR017911">
    <property type="entry name" value="MacB-like_ATP-bd"/>
</dbReference>
<evidence type="ECO:0000256" key="4">
    <source>
        <dbReference type="ARBA" id="ARBA00022840"/>
    </source>
</evidence>
<evidence type="ECO:0000259" key="5">
    <source>
        <dbReference type="PROSITE" id="PS50893"/>
    </source>
</evidence>
<protein>
    <submittedName>
        <fullName evidence="6">ABC transport system ATP-binding protein</fullName>
    </submittedName>
</protein>
<dbReference type="PANTHER" id="PTHR24220:SF689">
    <property type="entry name" value="LIPOPROTEIN-RELEASING SYSTEM ATP-BINDING PROTEIN LOLD"/>
    <property type="match status" value="1"/>
</dbReference>
<dbReference type="GO" id="GO:0022857">
    <property type="term" value="F:transmembrane transporter activity"/>
    <property type="evidence" value="ECO:0007669"/>
    <property type="project" value="TreeGrafter"/>
</dbReference>
<name>A0AB73TAQ1_9FIRM</name>
<dbReference type="Gene3D" id="3.40.50.300">
    <property type="entry name" value="P-loop containing nucleotide triphosphate hydrolases"/>
    <property type="match status" value="1"/>
</dbReference>
<comment type="similarity">
    <text evidence="1">Belongs to the ABC transporter superfamily.</text>
</comment>
<dbReference type="Proteomes" id="UP000245412">
    <property type="component" value="Unassembled WGS sequence"/>
</dbReference>
<dbReference type="InterPro" id="IPR017871">
    <property type="entry name" value="ABC_transporter-like_CS"/>
</dbReference>
<dbReference type="PROSITE" id="PS50893">
    <property type="entry name" value="ABC_TRANSPORTER_2"/>
    <property type="match status" value="1"/>
</dbReference>
<dbReference type="PANTHER" id="PTHR24220">
    <property type="entry name" value="IMPORT ATP-BINDING PROTEIN"/>
    <property type="match status" value="1"/>
</dbReference>
<dbReference type="SMART" id="SM00382">
    <property type="entry name" value="AAA"/>
    <property type="match status" value="1"/>
</dbReference>
<reference evidence="6 7" key="1">
    <citation type="submission" date="2018-05" db="EMBL/GenBank/DDBJ databases">
        <authorList>
            <person name="Goeker M."/>
            <person name="Huntemann M."/>
            <person name="Clum A."/>
            <person name="Pillay M."/>
            <person name="Palaniappan K."/>
            <person name="Varghese N."/>
            <person name="Mikhailova N."/>
            <person name="Stamatis D."/>
            <person name="Reddy T."/>
            <person name="Daum C."/>
            <person name="Shapiro N."/>
            <person name="Ivanova N."/>
            <person name="Kyrpides N."/>
            <person name="Woyke T."/>
        </authorList>
    </citation>
    <scope>NUCLEOTIDE SEQUENCE [LARGE SCALE GENOMIC DNA]</scope>
    <source>
        <strain evidence="6 7">DSM 26524</strain>
    </source>
</reference>
<accession>A0AB73TAQ1</accession>
<dbReference type="GO" id="GO:0016887">
    <property type="term" value="F:ATP hydrolysis activity"/>
    <property type="evidence" value="ECO:0007669"/>
    <property type="project" value="InterPro"/>
</dbReference>
<dbReference type="InterPro" id="IPR027417">
    <property type="entry name" value="P-loop_NTPase"/>
</dbReference>
<dbReference type="SUPFAM" id="SSF52540">
    <property type="entry name" value="P-loop containing nucleoside triphosphate hydrolases"/>
    <property type="match status" value="1"/>
</dbReference>
<gene>
    <name evidence="6" type="ORF">C7383_101516</name>
</gene>
<keyword evidence="7" id="KW-1185">Reference proteome</keyword>
<keyword evidence="3" id="KW-0547">Nucleotide-binding</keyword>
<keyword evidence="2" id="KW-0813">Transport</keyword>
<dbReference type="GO" id="GO:0005524">
    <property type="term" value="F:ATP binding"/>
    <property type="evidence" value="ECO:0007669"/>
    <property type="project" value="UniProtKB-KW"/>
</dbReference>
<organism evidence="6 7">
    <name type="scientific">Murimonas intestini</name>
    <dbReference type="NCBI Taxonomy" id="1337051"/>
    <lineage>
        <taxon>Bacteria</taxon>
        <taxon>Bacillati</taxon>
        <taxon>Bacillota</taxon>
        <taxon>Clostridia</taxon>
        <taxon>Lachnospirales</taxon>
        <taxon>Lachnospiraceae</taxon>
        <taxon>Murimonas</taxon>
    </lineage>
</organism>
<dbReference type="GO" id="GO:0005886">
    <property type="term" value="C:plasma membrane"/>
    <property type="evidence" value="ECO:0007669"/>
    <property type="project" value="TreeGrafter"/>
</dbReference>
<dbReference type="Pfam" id="PF00005">
    <property type="entry name" value="ABC_tran"/>
    <property type="match status" value="1"/>
</dbReference>
<evidence type="ECO:0000313" key="7">
    <source>
        <dbReference type="Proteomes" id="UP000245412"/>
    </source>
</evidence>
<feature type="domain" description="ABC transporter" evidence="5">
    <location>
        <begin position="2"/>
        <end position="206"/>
    </location>
</feature>
<keyword evidence="4 6" id="KW-0067">ATP-binding</keyword>
<dbReference type="InterPro" id="IPR015854">
    <property type="entry name" value="ABC_transpr_LolD-like"/>
</dbReference>
<dbReference type="AlphaFoldDB" id="A0AB73TAQ1"/>
<dbReference type="RefSeq" id="WP_276538567.1">
    <property type="nucleotide sequence ID" value="NZ_JANKBI010000001.1"/>
</dbReference>
<dbReference type="InterPro" id="IPR003439">
    <property type="entry name" value="ABC_transporter-like_ATP-bd"/>
</dbReference>
<dbReference type="EMBL" id="QGGY01000001">
    <property type="protein sequence ID" value="PWJ79139.1"/>
    <property type="molecule type" value="Genomic_DNA"/>
</dbReference>
<evidence type="ECO:0000256" key="2">
    <source>
        <dbReference type="ARBA" id="ARBA00022448"/>
    </source>
</evidence>
<proteinExistence type="inferred from homology"/>
<evidence type="ECO:0000256" key="1">
    <source>
        <dbReference type="ARBA" id="ARBA00005417"/>
    </source>
</evidence>